<proteinExistence type="predicted"/>
<dbReference type="NCBIfam" id="TIGR01195">
    <property type="entry name" value="oadG_fam"/>
    <property type="match status" value="1"/>
</dbReference>
<name>A0A4Z0Y499_9FIRM</name>
<dbReference type="GO" id="GO:0005886">
    <property type="term" value="C:plasma membrane"/>
    <property type="evidence" value="ECO:0007669"/>
    <property type="project" value="UniProtKB-SubCell"/>
</dbReference>
<dbReference type="GO" id="GO:0015081">
    <property type="term" value="F:sodium ion transmembrane transporter activity"/>
    <property type="evidence" value="ECO:0007669"/>
    <property type="project" value="InterPro"/>
</dbReference>
<evidence type="ECO:0000256" key="6">
    <source>
        <dbReference type="SAM" id="Phobius"/>
    </source>
</evidence>
<keyword evidence="3 6" id="KW-0812">Transmembrane</keyword>
<dbReference type="OrthoDB" id="1860541at2"/>
<reference evidence="7 8" key="1">
    <citation type="submission" date="2019-04" db="EMBL/GenBank/DDBJ databases">
        <authorList>
            <person name="Poehlein A."/>
            <person name="Bengelsdorf F.R."/>
            <person name="Duerre P."/>
            <person name="Daniel R."/>
        </authorList>
    </citation>
    <scope>NUCLEOTIDE SEQUENCE [LARGE SCALE GENOMIC DNA]</scope>
    <source>
        <strain evidence="7 8">BS-1</strain>
    </source>
</reference>
<dbReference type="RefSeq" id="WP_135656622.1">
    <property type="nucleotide sequence ID" value="NZ_SRMQ01000001.1"/>
</dbReference>
<dbReference type="Pfam" id="PF04277">
    <property type="entry name" value="OAD_gamma"/>
    <property type="match status" value="1"/>
</dbReference>
<dbReference type="InterPro" id="IPR005899">
    <property type="entry name" value="Na_pump_deCOase"/>
</dbReference>
<accession>A0A4Z0Y499</accession>
<dbReference type="EC" id="4.1.1.112" evidence="7"/>
<keyword evidence="7" id="KW-0456">Lyase</keyword>
<comment type="subcellular location">
    <subcellularLocation>
        <location evidence="1">Cell membrane</location>
    </subcellularLocation>
</comment>
<dbReference type="Proteomes" id="UP000297714">
    <property type="component" value="Unassembled WGS sequence"/>
</dbReference>
<evidence type="ECO:0000256" key="1">
    <source>
        <dbReference type="ARBA" id="ARBA00004236"/>
    </source>
</evidence>
<gene>
    <name evidence="7" type="primary">oadG</name>
    <name evidence="7" type="ORF">CAGA_01000</name>
</gene>
<keyword evidence="8" id="KW-1185">Reference proteome</keyword>
<keyword evidence="4 6" id="KW-1133">Transmembrane helix</keyword>
<dbReference type="GO" id="GO:0008948">
    <property type="term" value="F:oxaloacetate decarboxylase activity"/>
    <property type="evidence" value="ECO:0007669"/>
    <property type="project" value="UniProtKB-EC"/>
</dbReference>
<dbReference type="GO" id="GO:0036376">
    <property type="term" value="P:sodium ion export across plasma membrane"/>
    <property type="evidence" value="ECO:0007669"/>
    <property type="project" value="InterPro"/>
</dbReference>
<feature type="transmembrane region" description="Helical" evidence="6">
    <location>
        <begin position="12"/>
        <end position="32"/>
    </location>
</feature>
<dbReference type="AlphaFoldDB" id="A0A4Z0Y499"/>
<evidence type="ECO:0000313" key="8">
    <source>
        <dbReference type="Proteomes" id="UP000297714"/>
    </source>
</evidence>
<evidence type="ECO:0000256" key="5">
    <source>
        <dbReference type="ARBA" id="ARBA00023136"/>
    </source>
</evidence>
<evidence type="ECO:0000256" key="4">
    <source>
        <dbReference type="ARBA" id="ARBA00022989"/>
    </source>
</evidence>
<sequence length="121" mass="12922">MSLDQKVQLSMIVLLTGLVIVFVMLIFLTYIIKGYSAVIKNIQPNAKTDPVPKSVPTVQRASAPVPSVEAGIPEETAAAIAAAVYAVYGSSAGKIKSIRRAAQPGRSLWRIAGLLENTRPF</sequence>
<organism evidence="7 8">
    <name type="scientific">Caproiciproducens galactitolivorans</name>
    <dbReference type="NCBI Taxonomy" id="642589"/>
    <lineage>
        <taxon>Bacteria</taxon>
        <taxon>Bacillati</taxon>
        <taxon>Bacillota</taxon>
        <taxon>Clostridia</taxon>
        <taxon>Eubacteriales</taxon>
        <taxon>Acutalibacteraceae</taxon>
        <taxon>Caproiciproducens</taxon>
    </lineage>
</organism>
<keyword evidence="5 6" id="KW-0472">Membrane</keyword>
<evidence type="ECO:0000256" key="2">
    <source>
        <dbReference type="ARBA" id="ARBA00022475"/>
    </source>
</evidence>
<evidence type="ECO:0000313" key="7">
    <source>
        <dbReference type="EMBL" id="TGJ77707.1"/>
    </source>
</evidence>
<protein>
    <submittedName>
        <fullName evidence="7">Oxaloacetate decarboxylase gamma chain</fullName>
        <ecNumber evidence="7">4.1.1.112</ecNumber>
    </submittedName>
</protein>
<keyword evidence="2" id="KW-1003">Cell membrane</keyword>
<comment type="caution">
    <text evidence="7">The sequence shown here is derived from an EMBL/GenBank/DDBJ whole genome shotgun (WGS) entry which is preliminary data.</text>
</comment>
<evidence type="ECO:0000256" key="3">
    <source>
        <dbReference type="ARBA" id="ARBA00022692"/>
    </source>
</evidence>
<dbReference type="EMBL" id="SRMQ01000001">
    <property type="protein sequence ID" value="TGJ77707.1"/>
    <property type="molecule type" value="Genomic_DNA"/>
</dbReference>